<accession>A0A8J5W981</accession>
<dbReference type="AlphaFoldDB" id="A0A8J5W981"/>
<name>A0A8J5W981_ZIZPA</name>
<dbReference type="EMBL" id="JAAALK010000082">
    <property type="protein sequence ID" value="KAG8085036.1"/>
    <property type="molecule type" value="Genomic_DNA"/>
</dbReference>
<evidence type="ECO:0000256" key="1">
    <source>
        <dbReference type="SAM" id="MobiDB-lite"/>
    </source>
</evidence>
<comment type="caution">
    <text evidence="3">The sequence shown here is derived from an EMBL/GenBank/DDBJ whole genome shotgun (WGS) entry which is preliminary data.</text>
</comment>
<dbReference type="Pfam" id="PF24530">
    <property type="entry name" value="DUF7597"/>
    <property type="match status" value="1"/>
</dbReference>
<keyword evidence="4" id="KW-1185">Reference proteome</keyword>
<reference evidence="3" key="2">
    <citation type="submission" date="2021-02" db="EMBL/GenBank/DDBJ databases">
        <authorList>
            <person name="Kimball J.A."/>
            <person name="Haas M.W."/>
            <person name="Macchietto M."/>
            <person name="Kono T."/>
            <person name="Duquette J."/>
            <person name="Shao M."/>
        </authorList>
    </citation>
    <scope>NUCLEOTIDE SEQUENCE</scope>
    <source>
        <tissue evidence="3">Fresh leaf tissue</tissue>
    </source>
</reference>
<dbReference type="Proteomes" id="UP000729402">
    <property type="component" value="Unassembled WGS sequence"/>
</dbReference>
<evidence type="ECO:0000259" key="2">
    <source>
        <dbReference type="Pfam" id="PF24530"/>
    </source>
</evidence>
<feature type="domain" description="DUF7597" evidence="2">
    <location>
        <begin position="7"/>
        <end position="88"/>
    </location>
</feature>
<evidence type="ECO:0000313" key="3">
    <source>
        <dbReference type="EMBL" id="KAG8085036.1"/>
    </source>
</evidence>
<protein>
    <recommendedName>
        <fullName evidence="2">DUF7597 domain-containing protein</fullName>
    </recommendedName>
</protein>
<dbReference type="OrthoDB" id="721783at2759"/>
<proteinExistence type="predicted"/>
<organism evidence="3 4">
    <name type="scientific">Zizania palustris</name>
    <name type="common">Northern wild rice</name>
    <dbReference type="NCBI Taxonomy" id="103762"/>
    <lineage>
        <taxon>Eukaryota</taxon>
        <taxon>Viridiplantae</taxon>
        <taxon>Streptophyta</taxon>
        <taxon>Embryophyta</taxon>
        <taxon>Tracheophyta</taxon>
        <taxon>Spermatophyta</taxon>
        <taxon>Magnoliopsida</taxon>
        <taxon>Liliopsida</taxon>
        <taxon>Poales</taxon>
        <taxon>Poaceae</taxon>
        <taxon>BOP clade</taxon>
        <taxon>Oryzoideae</taxon>
        <taxon>Oryzeae</taxon>
        <taxon>Zizaniinae</taxon>
        <taxon>Zizania</taxon>
    </lineage>
</organism>
<sequence length="182" mass="19546">MANFPMDPLIYVPRGGVLIDGGGALRKMRCVVMLSGQHVKKNEDLAIANCDEAFTALERHEFLLLIHHHLTHAPSGTAACSERWPPAVFPRGGLRYLTTSGIPPQRVASGIFGPESGLRPPTNDLPPGTPFGAVRSLRKPPAPSPEGSGPPALGFGPSGGGPLYSHRDYLREPCIKRGWKRT</sequence>
<feature type="region of interest" description="Disordered" evidence="1">
    <location>
        <begin position="108"/>
        <end position="167"/>
    </location>
</feature>
<reference evidence="3" key="1">
    <citation type="journal article" date="2021" name="bioRxiv">
        <title>Whole Genome Assembly and Annotation of Northern Wild Rice, Zizania palustris L., Supports a Whole Genome Duplication in the Zizania Genus.</title>
        <authorList>
            <person name="Haas M."/>
            <person name="Kono T."/>
            <person name="Macchietto M."/>
            <person name="Millas R."/>
            <person name="McGilp L."/>
            <person name="Shao M."/>
            <person name="Duquette J."/>
            <person name="Hirsch C.N."/>
            <person name="Kimball J."/>
        </authorList>
    </citation>
    <scope>NUCLEOTIDE SEQUENCE</scope>
    <source>
        <tissue evidence="3">Fresh leaf tissue</tissue>
    </source>
</reference>
<dbReference type="InterPro" id="IPR056018">
    <property type="entry name" value="DUF7597"/>
</dbReference>
<evidence type="ECO:0000313" key="4">
    <source>
        <dbReference type="Proteomes" id="UP000729402"/>
    </source>
</evidence>
<gene>
    <name evidence="3" type="ORF">GUJ93_ZPchr0010g10373</name>
</gene>